<dbReference type="EMBL" id="QNSB01000006">
    <property type="protein sequence ID" value="RBP71171.1"/>
    <property type="molecule type" value="Genomic_DNA"/>
</dbReference>
<gene>
    <name evidence="1" type="ORF">DFO65_10614</name>
</gene>
<reference evidence="1 2" key="1">
    <citation type="submission" date="2018-06" db="EMBL/GenBank/DDBJ databases">
        <title>Freshwater and sediment microbial communities from various areas in North America, analyzing microbe dynamics in response to fracking.</title>
        <authorList>
            <person name="Lamendella R."/>
        </authorList>
    </citation>
    <scope>NUCLEOTIDE SEQUENCE [LARGE SCALE GENOMIC DNA]</scope>
    <source>
        <strain evidence="1 2">3b_TX</strain>
    </source>
</reference>
<dbReference type="Proteomes" id="UP000253509">
    <property type="component" value="Unassembled WGS sequence"/>
</dbReference>
<sequence length="377" mass="44196">MGYRVYTKSEFADLRQQHNIMALVGNGFDIQVMREYKQPWDTRYETFYHYLKFRQFDVGNHLLAEMEDLRRQGKDDWSDLEAAIEKLLGRGSLHPDDVYSSLRDVQREFSSFLNQVASSNLLDQLGNDAMEFSWSVNALSRFVEDVDRNSTHSSFKFPSRTGHYDLYNFLFINFNYTPLLDGYVYLDQEQFDPHPFKYADRNFQFYPNPANKLSGWGNAETKWSSYVLTDIVHPHGYQGIPRSLLFGIDAEGRSNGANPKKKLQKPFWAQSDTRYAHLIHDTDLFILFGCSLGETDGWWWRNIFTAMSNNNNSEMIIYWWSRANGVQPSEDEIREKFLKVAKTNTHSTSHGLMNRIHVVIYDDSVERIWLNTSRSRT</sequence>
<keyword evidence="2" id="KW-1185">Reference proteome</keyword>
<accession>A0A366IH78</accession>
<proteinExistence type="predicted"/>
<evidence type="ECO:0000313" key="2">
    <source>
        <dbReference type="Proteomes" id="UP000253509"/>
    </source>
</evidence>
<name>A0A366IH78_9MICO</name>
<dbReference type="InterPro" id="IPR025935">
    <property type="entry name" value="AbiH"/>
</dbReference>
<dbReference type="AlphaFoldDB" id="A0A366IH78"/>
<organism evidence="1 2">
    <name type="scientific">Brevibacterium celere</name>
    <dbReference type="NCBI Taxonomy" id="225845"/>
    <lineage>
        <taxon>Bacteria</taxon>
        <taxon>Bacillati</taxon>
        <taxon>Actinomycetota</taxon>
        <taxon>Actinomycetes</taxon>
        <taxon>Micrococcales</taxon>
        <taxon>Brevibacteriaceae</taxon>
        <taxon>Brevibacterium</taxon>
    </lineage>
</organism>
<protein>
    <submittedName>
        <fullName evidence="1">Abortive infection AbiH-like protein</fullName>
    </submittedName>
</protein>
<comment type="caution">
    <text evidence="1">The sequence shown here is derived from an EMBL/GenBank/DDBJ whole genome shotgun (WGS) entry which is preliminary data.</text>
</comment>
<evidence type="ECO:0000313" key="1">
    <source>
        <dbReference type="EMBL" id="RBP71171.1"/>
    </source>
</evidence>
<dbReference type="Pfam" id="PF14253">
    <property type="entry name" value="AbiH"/>
    <property type="match status" value="1"/>
</dbReference>
<dbReference type="RefSeq" id="WP_113904280.1">
    <property type="nucleotide sequence ID" value="NZ_QNSB01000006.1"/>
</dbReference>